<sequence length="58" mass="6178">MNSYVSHTTRHFDETTGYVSLDGRRAGVGTGYVTHQGQKEQVGGYVSSTGKASGRRAA</sequence>
<evidence type="ECO:0000313" key="2">
    <source>
        <dbReference type="EMBL" id="MBB5640325.1"/>
    </source>
</evidence>
<gene>
    <name evidence="2" type="ORF">BJ997_000873</name>
</gene>
<dbReference type="Proteomes" id="UP000561726">
    <property type="component" value="Unassembled WGS sequence"/>
</dbReference>
<dbReference type="OrthoDB" id="5119004at2"/>
<organism evidence="2 3">
    <name type="scientific">Cryobacterium roopkundense</name>
    <dbReference type="NCBI Taxonomy" id="1001240"/>
    <lineage>
        <taxon>Bacteria</taxon>
        <taxon>Bacillati</taxon>
        <taxon>Actinomycetota</taxon>
        <taxon>Actinomycetes</taxon>
        <taxon>Micrococcales</taxon>
        <taxon>Microbacteriaceae</taxon>
        <taxon>Cryobacterium</taxon>
    </lineage>
</organism>
<evidence type="ECO:0000313" key="3">
    <source>
        <dbReference type="Proteomes" id="UP000561726"/>
    </source>
</evidence>
<reference evidence="2 3" key="1">
    <citation type="submission" date="2020-08" db="EMBL/GenBank/DDBJ databases">
        <title>Sequencing the genomes of 1000 actinobacteria strains.</title>
        <authorList>
            <person name="Klenk H.-P."/>
        </authorList>
    </citation>
    <scope>NUCLEOTIDE SEQUENCE [LARGE SCALE GENOMIC DNA]</scope>
    <source>
        <strain evidence="2 3">DSM 21065</strain>
    </source>
</reference>
<name>A0A7W8ZUT9_9MICO</name>
<proteinExistence type="predicted"/>
<evidence type="ECO:0000256" key="1">
    <source>
        <dbReference type="SAM" id="MobiDB-lite"/>
    </source>
</evidence>
<feature type="region of interest" description="Disordered" evidence="1">
    <location>
        <begin position="39"/>
        <end position="58"/>
    </location>
</feature>
<protein>
    <submittedName>
        <fullName evidence="2">Uncharacterized protein</fullName>
    </submittedName>
</protein>
<comment type="caution">
    <text evidence="2">The sequence shown here is derived from an EMBL/GenBank/DDBJ whole genome shotgun (WGS) entry which is preliminary data.</text>
</comment>
<dbReference type="AlphaFoldDB" id="A0A7W8ZUT9"/>
<dbReference type="RefSeq" id="WP_160175864.1">
    <property type="nucleotide sequence ID" value="NZ_JACHBQ010000001.1"/>
</dbReference>
<dbReference type="EMBL" id="JACHBQ010000001">
    <property type="protein sequence ID" value="MBB5640325.1"/>
    <property type="molecule type" value="Genomic_DNA"/>
</dbReference>
<accession>A0A7W8ZUT9</accession>